<dbReference type="PROSITE" id="PS00630">
    <property type="entry name" value="IMP_2"/>
    <property type="match status" value="1"/>
</dbReference>
<dbReference type="InterPro" id="IPR000760">
    <property type="entry name" value="Inositol_monophosphatase-like"/>
</dbReference>
<evidence type="ECO:0000313" key="9">
    <source>
        <dbReference type="EMBL" id="BCN93819.1"/>
    </source>
</evidence>
<dbReference type="InterPro" id="IPR022337">
    <property type="entry name" value="Inositol_monophosphatase_SuhB"/>
</dbReference>
<dbReference type="PRINTS" id="PR00377">
    <property type="entry name" value="IMPHPHTASES"/>
</dbReference>
<dbReference type="PRINTS" id="PR01959">
    <property type="entry name" value="SBIMPHPHTASE"/>
</dbReference>
<dbReference type="Gene3D" id="3.30.540.10">
    <property type="entry name" value="Fructose-1,6-Bisphosphatase, subunit A, domain 1"/>
    <property type="match status" value="1"/>
</dbReference>
<accession>A0ABN6CYY1</accession>
<reference evidence="9" key="1">
    <citation type="journal article" date="2022" name="Arch. Microbiol.">
        <title>Thiomicrorhabdus immobilis sp. nov., a mesophilic sulfur-oxidizing bacterium isolated from sediment of a brackish lake in northern Japan.</title>
        <authorList>
            <person name="Kojima H."/>
            <person name="Mochizuki J."/>
            <person name="Kanda M."/>
            <person name="Watanabe T."/>
            <person name="Fukui M."/>
        </authorList>
    </citation>
    <scope>NUCLEOTIDE SEQUENCE</scope>
    <source>
        <strain evidence="9">Am19</strain>
    </source>
</reference>
<evidence type="ECO:0000256" key="4">
    <source>
        <dbReference type="ARBA" id="ARBA00022723"/>
    </source>
</evidence>
<name>A0ABN6CYY1_9GAMM</name>
<keyword evidence="5 8" id="KW-0378">Hydrolase</keyword>
<gene>
    <name evidence="9" type="primary">suhB</name>
    <name evidence="9" type="ORF">THMIRHAM_16040</name>
</gene>
<comment type="similarity">
    <text evidence="3 8">Belongs to the inositol monophosphatase superfamily.</text>
</comment>
<protein>
    <recommendedName>
        <fullName evidence="8">Inositol-1-monophosphatase</fullName>
        <ecNumber evidence="8">3.1.3.25</ecNumber>
    </recommendedName>
</protein>
<evidence type="ECO:0000256" key="8">
    <source>
        <dbReference type="RuleBase" id="RU364068"/>
    </source>
</evidence>
<dbReference type="Gene3D" id="3.40.190.80">
    <property type="match status" value="1"/>
</dbReference>
<keyword evidence="4 8" id="KW-0479">Metal-binding</keyword>
<dbReference type="PANTHER" id="PTHR20854">
    <property type="entry name" value="INOSITOL MONOPHOSPHATASE"/>
    <property type="match status" value="1"/>
</dbReference>
<dbReference type="PANTHER" id="PTHR20854:SF4">
    <property type="entry name" value="INOSITOL-1-MONOPHOSPHATASE-RELATED"/>
    <property type="match status" value="1"/>
</dbReference>
<dbReference type="InterPro" id="IPR020550">
    <property type="entry name" value="Inositol_monophosphatase_CS"/>
</dbReference>
<dbReference type="SUPFAM" id="SSF56655">
    <property type="entry name" value="Carbohydrate phosphatase"/>
    <property type="match status" value="1"/>
</dbReference>
<organism evidence="9 10">
    <name type="scientific">Thiomicrorhabdus immobilis</name>
    <dbReference type="NCBI Taxonomy" id="2791037"/>
    <lineage>
        <taxon>Bacteria</taxon>
        <taxon>Pseudomonadati</taxon>
        <taxon>Pseudomonadota</taxon>
        <taxon>Gammaproteobacteria</taxon>
        <taxon>Thiotrichales</taxon>
        <taxon>Piscirickettsiaceae</taxon>
        <taxon>Thiomicrorhabdus</taxon>
    </lineage>
</organism>
<dbReference type="RefSeq" id="WP_237261227.1">
    <property type="nucleotide sequence ID" value="NZ_AP024202.1"/>
</dbReference>
<dbReference type="CDD" id="cd01639">
    <property type="entry name" value="IMPase"/>
    <property type="match status" value="1"/>
</dbReference>
<dbReference type="Pfam" id="PF00459">
    <property type="entry name" value="Inositol_P"/>
    <property type="match status" value="1"/>
</dbReference>
<keyword evidence="6" id="KW-0889">Transcription antitermination</keyword>
<comment type="catalytic activity">
    <reaction evidence="1 8">
        <text>a myo-inositol phosphate + H2O = myo-inositol + phosphate</text>
        <dbReference type="Rhea" id="RHEA:24056"/>
        <dbReference type="ChEBI" id="CHEBI:15377"/>
        <dbReference type="ChEBI" id="CHEBI:17268"/>
        <dbReference type="ChEBI" id="CHEBI:43474"/>
        <dbReference type="ChEBI" id="CHEBI:84139"/>
        <dbReference type="EC" id="3.1.3.25"/>
    </reaction>
</comment>
<dbReference type="InterPro" id="IPR020583">
    <property type="entry name" value="Inositol_monoP_metal-BS"/>
</dbReference>
<evidence type="ECO:0000256" key="6">
    <source>
        <dbReference type="ARBA" id="ARBA00022814"/>
    </source>
</evidence>
<evidence type="ECO:0000313" key="10">
    <source>
        <dbReference type="Proteomes" id="UP001054820"/>
    </source>
</evidence>
<evidence type="ECO:0000256" key="5">
    <source>
        <dbReference type="ARBA" id="ARBA00022801"/>
    </source>
</evidence>
<evidence type="ECO:0000256" key="1">
    <source>
        <dbReference type="ARBA" id="ARBA00001033"/>
    </source>
</evidence>
<dbReference type="InterPro" id="IPR033942">
    <property type="entry name" value="IMPase"/>
</dbReference>
<evidence type="ECO:0000256" key="3">
    <source>
        <dbReference type="ARBA" id="ARBA00009759"/>
    </source>
</evidence>
<keyword evidence="7 8" id="KW-0460">Magnesium</keyword>
<dbReference type="EC" id="3.1.3.25" evidence="8"/>
<keyword evidence="6" id="KW-0805">Transcription regulation</keyword>
<evidence type="ECO:0000256" key="2">
    <source>
        <dbReference type="ARBA" id="ARBA00001946"/>
    </source>
</evidence>
<comment type="cofactor">
    <cofactor evidence="2 8">
        <name>Mg(2+)</name>
        <dbReference type="ChEBI" id="CHEBI:18420"/>
    </cofactor>
</comment>
<dbReference type="PROSITE" id="PS00629">
    <property type="entry name" value="IMP_1"/>
    <property type="match status" value="1"/>
</dbReference>
<proteinExistence type="inferred from homology"/>
<dbReference type="Proteomes" id="UP001054820">
    <property type="component" value="Chromosome"/>
</dbReference>
<keyword evidence="6" id="KW-0804">Transcription</keyword>
<dbReference type="EMBL" id="AP024202">
    <property type="protein sequence ID" value="BCN93819.1"/>
    <property type="molecule type" value="Genomic_DNA"/>
</dbReference>
<keyword evidence="10" id="KW-1185">Reference proteome</keyword>
<sequence>MHPLLNIATQAARAAGGNILHHLDRIDQLNVEHKGKNDYVSEVDKEAENTIIQTIKKYYPDHDIFAEESGASKKQGKPSEVRWIIDPLDGTTNFLHQFPQFSVSIAVEVKGKVQHGVIFDPVRDEMFTASRGSGAYLNNRRLRVSQQKTLDNALLATGFPYHDFSYIDAYMASLKSFMTSTAGIRRAGSAALDLAYVACGRVDGFWEFNLKPWDIAAGALIIQEAGGLSTDFNGGDNYLTSGNILAANPKLYKEMAQTIGKTVPNELRK</sequence>
<evidence type="ECO:0000256" key="7">
    <source>
        <dbReference type="ARBA" id="ARBA00022842"/>
    </source>
</evidence>